<evidence type="ECO:0000256" key="1">
    <source>
        <dbReference type="SAM" id="MobiDB-lite"/>
    </source>
</evidence>
<comment type="caution">
    <text evidence="2">The sequence shown here is derived from an EMBL/GenBank/DDBJ whole genome shotgun (WGS) entry which is preliminary data.</text>
</comment>
<accession>A0A763MVA9</accession>
<gene>
    <name evidence="2" type="ORF">G8431_003566</name>
</gene>
<dbReference type="EMBL" id="DAAYJC010000009">
    <property type="protein sequence ID" value="HAG4423422.1"/>
    <property type="molecule type" value="Genomic_DNA"/>
</dbReference>
<name>A0A763MVA9_SALER</name>
<reference evidence="2" key="1">
    <citation type="journal article" date="2018" name="Genome Biol.">
        <title>SKESA: strategic k-mer extension for scrupulous assemblies.</title>
        <authorList>
            <person name="Souvorov A."/>
            <person name="Agarwala R."/>
            <person name="Lipman D.J."/>
        </authorList>
    </citation>
    <scope>NUCLEOTIDE SEQUENCE</scope>
    <source>
        <strain evidence="2">MA.MC_08-0123</strain>
    </source>
</reference>
<proteinExistence type="predicted"/>
<feature type="compositionally biased region" description="Acidic residues" evidence="1">
    <location>
        <begin position="1"/>
        <end position="10"/>
    </location>
</feature>
<organism evidence="2">
    <name type="scientific">Salmonella enterica</name>
    <name type="common">Salmonella choleraesuis</name>
    <dbReference type="NCBI Taxonomy" id="28901"/>
    <lineage>
        <taxon>Bacteria</taxon>
        <taxon>Pseudomonadati</taxon>
        <taxon>Pseudomonadota</taxon>
        <taxon>Gammaproteobacteria</taxon>
        <taxon>Enterobacterales</taxon>
        <taxon>Enterobacteriaceae</taxon>
        <taxon>Salmonella</taxon>
    </lineage>
</organism>
<reference evidence="2" key="2">
    <citation type="submission" date="2020-02" db="EMBL/GenBank/DDBJ databases">
        <authorList>
            <consortium name="NCBI Pathogen Detection Project"/>
        </authorList>
    </citation>
    <scope>NUCLEOTIDE SEQUENCE</scope>
    <source>
        <strain evidence="2">MA.MC_08-0123</strain>
    </source>
</reference>
<sequence length="48" mass="5275">MGFPCDDEQEQSPLKGGKTGQQIAIRIQMQDVDAVSLHQRGHLPTTVL</sequence>
<feature type="region of interest" description="Disordered" evidence="1">
    <location>
        <begin position="1"/>
        <end position="21"/>
    </location>
</feature>
<dbReference type="AlphaFoldDB" id="A0A763MVA9"/>
<protein>
    <submittedName>
        <fullName evidence="2">Uncharacterized protein</fullName>
    </submittedName>
</protein>
<evidence type="ECO:0000313" key="2">
    <source>
        <dbReference type="EMBL" id="HAG4423422.1"/>
    </source>
</evidence>